<evidence type="ECO:0000256" key="6">
    <source>
        <dbReference type="ARBA" id="ARBA00022989"/>
    </source>
</evidence>
<organism evidence="9 10">
    <name type="scientific">Pseudoduganella namucuonensis</name>
    <dbReference type="NCBI Taxonomy" id="1035707"/>
    <lineage>
        <taxon>Bacteria</taxon>
        <taxon>Pseudomonadati</taxon>
        <taxon>Pseudomonadota</taxon>
        <taxon>Betaproteobacteria</taxon>
        <taxon>Burkholderiales</taxon>
        <taxon>Oxalobacteraceae</taxon>
        <taxon>Telluria group</taxon>
        <taxon>Pseudoduganella</taxon>
    </lineage>
</organism>
<evidence type="ECO:0000313" key="10">
    <source>
        <dbReference type="Proteomes" id="UP000199391"/>
    </source>
</evidence>
<keyword evidence="6 8" id="KW-1133">Transmembrane helix</keyword>
<keyword evidence="7 8" id="KW-0472">Membrane</keyword>
<dbReference type="GO" id="GO:0005886">
    <property type="term" value="C:plasma membrane"/>
    <property type="evidence" value="ECO:0007669"/>
    <property type="project" value="UniProtKB-SubCell"/>
</dbReference>
<dbReference type="Pfam" id="PF02653">
    <property type="entry name" value="BPD_transp_2"/>
    <property type="match status" value="1"/>
</dbReference>
<evidence type="ECO:0000256" key="7">
    <source>
        <dbReference type="ARBA" id="ARBA00023136"/>
    </source>
</evidence>
<proteinExistence type="predicted"/>
<reference evidence="10" key="1">
    <citation type="submission" date="2016-10" db="EMBL/GenBank/DDBJ databases">
        <authorList>
            <person name="Varghese N."/>
            <person name="Submissions S."/>
        </authorList>
    </citation>
    <scope>NUCLEOTIDE SEQUENCE [LARGE SCALE GENOMIC DNA]</scope>
    <source>
        <strain evidence="10">CGMCC 1.11014</strain>
    </source>
</reference>
<dbReference type="PANTHER" id="PTHR32196:SF21">
    <property type="entry name" value="ABC TRANSPORTER PERMEASE PROTEIN YPHD-RELATED"/>
    <property type="match status" value="1"/>
</dbReference>
<evidence type="ECO:0000256" key="2">
    <source>
        <dbReference type="ARBA" id="ARBA00022448"/>
    </source>
</evidence>
<protein>
    <submittedName>
        <fullName evidence="9">Ribose transport system permease protein</fullName>
    </submittedName>
</protein>
<keyword evidence="3" id="KW-1003">Cell membrane</keyword>
<keyword evidence="4" id="KW-0997">Cell inner membrane</keyword>
<evidence type="ECO:0000256" key="1">
    <source>
        <dbReference type="ARBA" id="ARBA00004651"/>
    </source>
</evidence>
<accession>A0A1I7KHJ8</accession>
<feature type="transmembrane region" description="Helical" evidence="8">
    <location>
        <begin position="128"/>
        <end position="149"/>
    </location>
</feature>
<dbReference type="CDD" id="cd06579">
    <property type="entry name" value="TM_PBP1_transp_AraH_like"/>
    <property type="match status" value="1"/>
</dbReference>
<feature type="transmembrane region" description="Helical" evidence="8">
    <location>
        <begin position="51"/>
        <end position="66"/>
    </location>
</feature>
<dbReference type="GO" id="GO:0022857">
    <property type="term" value="F:transmembrane transporter activity"/>
    <property type="evidence" value="ECO:0007669"/>
    <property type="project" value="InterPro"/>
</dbReference>
<feature type="transmembrane region" description="Helical" evidence="8">
    <location>
        <begin position="169"/>
        <end position="187"/>
    </location>
</feature>
<feature type="transmembrane region" description="Helical" evidence="8">
    <location>
        <begin position="302"/>
        <end position="319"/>
    </location>
</feature>
<dbReference type="Proteomes" id="UP000199391">
    <property type="component" value="Unassembled WGS sequence"/>
</dbReference>
<comment type="subcellular location">
    <subcellularLocation>
        <location evidence="1">Cell membrane</location>
        <topology evidence="1">Multi-pass membrane protein</topology>
    </subcellularLocation>
</comment>
<dbReference type="AlphaFoldDB" id="A0A1I7KHJ8"/>
<feature type="transmembrane region" description="Helical" evidence="8">
    <location>
        <begin position="219"/>
        <end position="242"/>
    </location>
</feature>
<feature type="transmembrane region" description="Helical" evidence="8">
    <location>
        <begin position="278"/>
        <end position="296"/>
    </location>
</feature>
<dbReference type="STRING" id="1035707.SAMN05216552_10177"/>
<feature type="transmembrane region" description="Helical" evidence="8">
    <location>
        <begin position="98"/>
        <end position="116"/>
    </location>
</feature>
<name>A0A1I7KHJ8_9BURK</name>
<feature type="transmembrane region" description="Helical" evidence="8">
    <location>
        <begin position="248"/>
        <end position="266"/>
    </location>
</feature>
<evidence type="ECO:0000313" key="9">
    <source>
        <dbReference type="EMBL" id="SFU96899.1"/>
    </source>
</evidence>
<evidence type="ECO:0000256" key="3">
    <source>
        <dbReference type="ARBA" id="ARBA00022475"/>
    </source>
</evidence>
<keyword evidence="2" id="KW-0813">Transport</keyword>
<dbReference type="EMBL" id="FPBO01000017">
    <property type="protein sequence ID" value="SFU96899.1"/>
    <property type="molecule type" value="Genomic_DNA"/>
</dbReference>
<evidence type="ECO:0000256" key="4">
    <source>
        <dbReference type="ARBA" id="ARBA00022519"/>
    </source>
</evidence>
<dbReference type="PANTHER" id="PTHR32196">
    <property type="entry name" value="ABC TRANSPORTER PERMEASE PROTEIN YPHD-RELATED-RELATED"/>
    <property type="match status" value="1"/>
</dbReference>
<evidence type="ECO:0000256" key="8">
    <source>
        <dbReference type="SAM" id="Phobius"/>
    </source>
</evidence>
<evidence type="ECO:0000256" key="5">
    <source>
        <dbReference type="ARBA" id="ARBA00022692"/>
    </source>
</evidence>
<keyword evidence="5 8" id="KW-0812">Transmembrane</keyword>
<dbReference type="InterPro" id="IPR001851">
    <property type="entry name" value="ABC_transp_permease"/>
</dbReference>
<sequence>METQHRPGLLSPARPRPWGPGLALLALCVGFGLAEPRFATAHNLAAIADRSAVPLILAVGMSFVVLQGSIDLALEGVMAACSLGLALLVLNSRNALDLGGAGLALALLPGLLLGLLNGALVSRLGVPSFMATLGVWSASLGAAMLLSGGQPPLILDQGMRGFGLGRTGAVPNLALVAGAVVALGCLLQRYTRFGRYSVAIGGGEALARQSGIAADRYKVAAFALSGLLAGLAGILASTQIGLGHVDIGLGQTLATITAVVIGGTPLGGGRGGVLRSALGVLILAVLANGMIFVGVAPELQKAVQGAIILLASLLATWHLRGRLRAVA</sequence>
<gene>
    <name evidence="9" type="ORF">SAMN05216552_10177</name>
</gene>
<keyword evidence="10" id="KW-1185">Reference proteome</keyword>